<reference evidence="2 3" key="1">
    <citation type="submission" date="2016-10" db="EMBL/GenBank/DDBJ databases">
        <authorList>
            <person name="de Groot N.N."/>
        </authorList>
    </citation>
    <scope>NUCLEOTIDE SEQUENCE [LARGE SCALE GENOMIC DNA]</scope>
    <source>
        <strain evidence="2 3">CGMCC 1.10457</strain>
    </source>
</reference>
<evidence type="ECO:0000313" key="3">
    <source>
        <dbReference type="Proteomes" id="UP000199062"/>
    </source>
</evidence>
<protein>
    <submittedName>
        <fullName evidence="2">Uncharacterized protein</fullName>
    </submittedName>
</protein>
<dbReference type="PROSITE" id="PS51257">
    <property type="entry name" value="PROKAR_LIPOPROTEIN"/>
    <property type="match status" value="1"/>
</dbReference>
<evidence type="ECO:0000313" key="2">
    <source>
        <dbReference type="EMBL" id="SFR98100.1"/>
    </source>
</evidence>
<organism evidence="2 3">
    <name type="scientific">Halomicrobium zhouii</name>
    <dbReference type="NCBI Taxonomy" id="767519"/>
    <lineage>
        <taxon>Archaea</taxon>
        <taxon>Methanobacteriati</taxon>
        <taxon>Methanobacteriota</taxon>
        <taxon>Stenosarchaea group</taxon>
        <taxon>Halobacteria</taxon>
        <taxon>Halobacteriales</taxon>
        <taxon>Haloarculaceae</taxon>
        <taxon>Halomicrobium</taxon>
    </lineage>
</organism>
<dbReference type="RefSeq" id="WP_143117689.1">
    <property type="nucleotide sequence ID" value="NZ_FOZK01000002.1"/>
</dbReference>
<dbReference type="OrthoDB" id="386195at2157"/>
<proteinExistence type="predicted"/>
<sequence>MNRRHVLALLGSTLSIAGCTSRETSSPNSTSMDTPETTTENQSTASPTVSLTESKTGLPFETPSPKECTVSDLPRPEPTAGLQTKDYPQYPQSVTAASAEAYATDFEAVYQFNSYLDTEANSDTQELSVDPRADNDLSEETTDGFLVGVEGELSVQQGALYDNPVTGVYHLTTEMAVRADIEAPTLYDVGSLRSVSVTGTQTIYCRDSSSE</sequence>
<dbReference type="AlphaFoldDB" id="A0A1I6L4C5"/>
<dbReference type="Proteomes" id="UP000199062">
    <property type="component" value="Unassembled WGS sequence"/>
</dbReference>
<feature type="compositionally biased region" description="Polar residues" evidence="1">
    <location>
        <begin position="21"/>
        <end position="55"/>
    </location>
</feature>
<gene>
    <name evidence="2" type="ORF">SAMN05216559_1971</name>
</gene>
<feature type="region of interest" description="Disordered" evidence="1">
    <location>
        <begin position="19"/>
        <end position="88"/>
    </location>
</feature>
<evidence type="ECO:0000256" key="1">
    <source>
        <dbReference type="SAM" id="MobiDB-lite"/>
    </source>
</evidence>
<accession>A0A1I6L4C5</accession>
<keyword evidence="3" id="KW-1185">Reference proteome</keyword>
<dbReference type="EMBL" id="FOZK01000002">
    <property type="protein sequence ID" value="SFR98100.1"/>
    <property type="molecule type" value="Genomic_DNA"/>
</dbReference>
<name>A0A1I6L4C5_9EURY</name>